<keyword evidence="3" id="KW-1185">Reference proteome</keyword>
<dbReference type="InterPro" id="IPR013328">
    <property type="entry name" value="6PGD_dom2"/>
</dbReference>
<dbReference type="Gene3D" id="3.40.50.720">
    <property type="entry name" value="NAD(P)-binding Rossmann-like Domain"/>
    <property type="match status" value="1"/>
</dbReference>
<proteinExistence type="predicted"/>
<dbReference type="InterPro" id="IPR036291">
    <property type="entry name" value="NAD(P)-bd_dom_sf"/>
</dbReference>
<evidence type="ECO:0000313" key="3">
    <source>
        <dbReference type="Proteomes" id="UP000694843"/>
    </source>
</evidence>
<dbReference type="SUPFAM" id="SSF51735">
    <property type="entry name" value="NAD(P)-binding Rossmann-fold domains"/>
    <property type="match status" value="1"/>
</dbReference>
<evidence type="ECO:0000259" key="1">
    <source>
        <dbReference type="Pfam" id="PF03446"/>
    </source>
</evidence>
<evidence type="ECO:0000259" key="2">
    <source>
        <dbReference type="Pfam" id="PF14833"/>
    </source>
</evidence>
<dbReference type="PANTHER" id="PTHR22981:SF84">
    <property type="entry name" value="3-HYDROXYISOBUTYRATE DEHYDROGENASE"/>
    <property type="match status" value="1"/>
</dbReference>
<protein>
    <submittedName>
        <fullName evidence="4">2-hydroxy-3-oxopropionate reductase</fullName>
    </submittedName>
</protein>
<accession>A0A8B7N1X1</accession>
<dbReference type="GO" id="GO:0050661">
    <property type="term" value="F:NADP binding"/>
    <property type="evidence" value="ECO:0007669"/>
    <property type="project" value="InterPro"/>
</dbReference>
<dbReference type="InterPro" id="IPR008927">
    <property type="entry name" value="6-PGluconate_DH-like_C_sf"/>
</dbReference>
<dbReference type="GeneID" id="108665018"/>
<dbReference type="GO" id="GO:0006574">
    <property type="term" value="P:L-valine catabolic process"/>
    <property type="evidence" value="ECO:0007669"/>
    <property type="project" value="TreeGrafter"/>
</dbReference>
<dbReference type="Proteomes" id="UP000694843">
    <property type="component" value="Unplaced"/>
</dbReference>
<reference evidence="4" key="1">
    <citation type="submission" date="2025-08" db="UniProtKB">
        <authorList>
            <consortium name="RefSeq"/>
        </authorList>
    </citation>
    <scope>IDENTIFICATION</scope>
    <source>
        <tissue evidence="4">Whole organism</tissue>
    </source>
</reference>
<organism evidence="3 4">
    <name type="scientific">Hyalella azteca</name>
    <name type="common">Amphipod</name>
    <dbReference type="NCBI Taxonomy" id="294128"/>
    <lineage>
        <taxon>Eukaryota</taxon>
        <taxon>Metazoa</taxon>
        <taxon>Ecdysozoa</taxon>
        <taxon>Arthropoda</taxon>
        <taxon>Crustacea</taxon>
        <taxon>Multicrustacea</taxon>
        <taxon>Malacostraca</taxon>
        <taxon>Eumalacostraca</taxon>
        <taxon>Peracarida</taxon>
        <taxon>Amphipoda</taxon>
        <taxon>Senticaudata</taxon>
        <taxon>Talitrida</taxon>
        <taxon>Talitroidea</taxon>
        <taxon>Hyalellidae</taxon>
        <taxon>Hyalella</taxon>
    </lineage>
</organism>
<dbReference type="InterPro" id="IPR029154">
    <property type="entry name" value="HIBADH-like_NADP-bd"/>
</dbReference>
<dbReference type="Pfam" id="PF14833">
    <property type="entry name" value="NAD_binding_11"/>
    <property type="match status" value="1"/>
</dbReference>
<feature type="domain" description="6-phosphogluconate dehydrogenase NADP-binding" evidence="1">
    <location>
        <begin position="28"/>
        <end position="179"/>
    </location>
</feature>
<dbReference type="Gene3D" id="1.10.1040.10">
    <property type="entry name" value="N-(1-d-carboxylethyl)-l-norvaline Dehydrogenase, domain 2"/>
    <property type="match status" value="1"/>
</dbReference>
<dbReference type="Pfam" id="PF03446">
    <property type="entry name" value="NAD_binding_2"/>
    <property type="match status" value="1"/>
</dbReference>
<feature type="domain" description="3-hydroxyisobutyrate dehydrogenase-like NAD-binding" evidence="2">
    <location>
        <begin position="190"/>
        <end position="301"/>
    </location>
</feature>
<dbReference type="OrthoDB" id="435038at2759"/>
<dbReference type="RefSeq" id="XP_018007219.1">
    <property type="nucleotide sequence ID" value="XM_018151730.2"/>
</dbReference>
<sequence length="346" mass="38193">MLSQLWKCSYRAQMMLSRQISTATKETKIGIIGCGNVGNAVANNLLRKGFNVTSSFDTSKEHMEKMPQGIKHCGSPREVAETCEVIITGLPRPVNVLEAAEGQDGILAGLSKDKVWVDHSTTDNDNTVKFVEEAKTKGAYVLEAPITGGLAALKKGNMVAFMAGDKQAADAVMPIMECSYQRSVYCGAVGSAMMMKVVSNLLAAVNLLALSEVLMLAKRANLDLKLFYEAIRVSAGHSFVWDTGVPFVLQGSYEPGFTMELFCKDMQLGYDMARKYRVPMPIHQHTMAAFRQCQYQYGDDAACYIPPKALQEALGVELQDQRFKDWDYDTEIIKDILIVKNKGIKD</sequence>
<dbReference type="AlphaFoldDB" id="A0A8B7N1X1"/>
<dbReference type="OMA" id="VWTGEDG"/>
<dbReference type="GO" id="GO:0051287">
    <property type="term" value="F:NAD binding"/>
    <property type="evidence" value="ECO:0007669"/>
    <property type="project" value="InterPro"/>
</dbReference>
<evidence type="ECO:0000313" key="4">
    <source>
        <dbReference type="RefSeq" id="XP_018007219.1"/>
    </source>
</evidence>
<name>A0A8B7N1X1_HYAAZ</name>
<dbReference type="SUPFAM" id="SSF48179">
    <property type="entry name" value="6-phosphogluconate dehydrogenase C-terminal domain-like"/>
    <property type="match status" value="1"/>
</dbReference>
<dbReference type="KEGG" id="hazt:108665018"/>
<dbReference type="InterPro" id="IPR006115">
    <property type="entry name" value="6PGDH_NADP-bd"/>
</dbReference>
<dbReference type="GO" id="GO:0008442">
    <property type="term" value="F:3-hydroxyisobutyrate dehydrogenase activity"/>
    <property type="evidence" value="ECO:0007669"/>
    <property type="project" value="TreeGrafter"/>
</dbReference>
<dbReference type="PANTHER" id="PTHR22981">
    <property type="entry name" value="3-HYDROXYISOBUTYRATE DEHYDROGENASE-RELATED"/>
    <property type="match status" value="1"/>
</dbReference>
<dbReference type="GO" id="GO:0005739">
    <property type="term" value="C:mitochondrion"/>
    <property type="evidence" value="ECO:0007669"/>
    <property type="project" value="TreeGrafter"/>
</dbReference>
<gene>
    <name evidence="4" type="primary">LOC108665018</name>
</gene>